<dbReference type="EMBL" id="AP005823">
    <property type="protein sequence ID" value="BAD29377.1"/>
    <property type="molecule type" value="Genomic_DNA"/>
</dbReference>
<dbReference type="Proteomes" id="UP000000763">
    <property type="component" value="Chromosome 2"/>
</dbReference>
<proteinExistence type="predicted"/>
<evidence type="ECO:0000313" key="2">
    <source>
        <dbReference type="Proteomes" id="UP000000763"/>
    </source>
</evidence>
<dbReference type="AlphaFoldDB" id="Q6EPP3"/>
<evidence type="ECO:0000313" key="1">
    <source>
        <dbReference type="EMBL" id="BAD29377.1"/>
    </source>
</evidence>
<gene>
    <name evidence="1" type="primary">P0663F07.17</name>
</gene>
<reference evidence="2" key="1">
    <citation type="journal article" date="2005" name="Nature">
        <title>The map-based sequence of the rice genome.</title>
        <authorList>
            <consortium name="International rice genome sequencing project (IRGSP)"/>
            <person name="Matsumoto T."/>
            <person name="Wu J."/>
            <person name="Kanamori H."/>
            <person name="Katayose Y."/>
            <person name="Fujisawa M."/>
            <person name="Namiki N."/>
            <person name="Mizuno H."/>
            <person name="Yamamoto K."/>
            <person name="Antonio B.A."/>
            <person name="Baba T."/>
            <person name="Sakata K."/>
            <person name="Nagamura Y."/>
            <person name="Aoki H."/>
            <person name="Arikawa K."/>
            <person name="Arita K."/>
            <person name="Bito T."/>
            <person name="Chiden Y."/>
            <person name="Fujitsuka N."/>
            <person name="Fukunaka R."/>
            <person name="Hamada M."/>
            <person name="Harada C."/>
            <person name="Hayashi A."/>
            <person name="Hijishita S."/>
            <person name="Honda M."/>
            <person name="Hosokawa S."/>
            <person name="Ichikawa Y."/>
            <person name="Idonuma A."/>
            <person name="Iijima M."/>
            <person name="Ikeda M."/>
            <person name="Ikeno M."/>
            <person name="Ito K."/>
            <person name="Ito S."/>
            <person name="Ito T."/>
            <person name="Ito Y."/>
            <person name="Ito Y."/>
            <person name="Iwabuchi A."/>
            <person name="Kamiya K."/>
            <person name="Karasawa W."/>
            <person name="Kurita K."/>
            <person name="Katagiri S."/>
            <person name="Kikuta A."/>
            <person name="Kobayashi H."/>
            <person name="Kobayashi N."/>
            <person name="Machita K."/>
            <person name="Maehara T."/>
            <person name="Masukawa M."/>
            <person name="Mizubayashi T."/>
            <person name="Mukai Y."/>
            <person name="Nagasaki H."/>
            <person name="Nagata Y."/>
            <person name="Naito S."/>
            <person name="Nakashima M."/>
            <person name="Nakama Y."/>
            <person name="Nakamichi Y."/>
            <person name="Nakamura M."/>
            <person name="Meguro A."/>
            <person name="Negishi M."/>
            <person name="Ohta I."/>
            <person name="Ohta T."/>
            <person name="Okamoto M."/>
            <person name="Ono N."/>
            <person name="Saji S."/>
            <person name="Sakaguchi M."/>
            <person name="Sakai K."/>
            <person name="Shibata M."/>
            <person name="Shimokawa T."/>
            <person name="Song J."/>
            <person name="Takazaki Y."/>
            <person name="Terasawa K."/>
            <person name="Tsugane M."/>
            <person name="Tsuji K."/>
            <person name="Ueda S."/>
            <person name="Waki K."/>
            <person name="Yamagata H."/>
            <person name="Yamamoto M."/>
            <person name="Yamamoto S."/>
            <person name="Yamane H."/>
            <person name="Yoshiki S."/>
            <person name="Yoshihara R."/>
            <person name="Yukawa K."/>
            <person name="Zhong H."/>
            <person name="Yano M."/>
            <person name="Yuan Q."/>
            <person name="Ouyang S."/>
            <person name="Liu J."/>
            <person name="Jones K.M."/>
            <person name="Gansberger K."/>
            <person name="Moffat K."/>
            <person name="Hill J."/>
            <person name="Bera J."/>
            <person name="Fadrosh D."/>
            <person name="Jin S."/>
            <person name="Johri S."/>
            <person name="Kim M."/>
            <person name="Overton L."/>
            <person name="Reardon M."/>
            <person name="Tsitrin T."/>
            <person name="Vuong H."/>
            <person name="Weaver B."/>
            <person name="Ciecko A."/>
            <person name="Tallon L."/>
            <person name="Jackson J."/>
            <person name="Pai G."/>
            <person name="Aken S.V."/>
            <person name="Utterback T."/>
            <person name="Reidmuller S."/>
            <person name="Feldblyum T."/>
            <person name="Hsiao J."/>
            <person name="Zismann V."/>
            <person name="Iobst S."/>
            <person name="de Vazeille A.R."/>
            <person name="Buell C.R."/>
            <person name="Ying K."/>
            <person name="Li Y."/>
            <person name="Lu T."/>
            <person name="Huang Y."/>
            <person name="Zhao Q."/>
            <person name="Feng Q."/>
            <person name="Zhang L."/>
            <person name="Zhu J."/>
            <person name="Weng Q."/>
            <person name="Mu J."/>
            <person name="Lu Y."/>
            <person name="Fan D."/>
            <person name="Liu Y."/>
            <person name="Guan J."/>
            <person name="Zhang Y."/>
            <person name="Yu S."/>
            <person name="Liu X."/>
            <person name="Zhang Y."/>
            <person name="Hong G."/>
            <person name="Han B."/>
            <person name="Choisne N."/>
            <person name="Demange N."/>
            <person name="Orjeda G."/>
            <person name="Samain S."/>
            <person name="Cattolico L."/>
            <person name="Pelletier E."/>
            <person name="Couloux A."/>
            <person name="Segurens B."/>
            <person name="Wincker P."/>
            <person name="D'Hont A."/>
            <person name="Scarpelli C."/>
            <person name="Weissenbach J."/>
            <person name="Salanoubat M."/>
            <person name="Quetier F."/>
            <person name="Yu Y."/>
            <person name="Kim H.R."/>
            <person name="Rambo T."/>
            <person name="Currie J."/>
            <person name="Collura K."/>
            <person name="Luo M."/>
            <person name="Yang T."/>
            <person name="Ammiraju J.S.S."/>
            <person name="Engler F."/>
            <person name="Soderlund C."/>
            <person name="Wing R.A."/>
            <person name="Palmer L.E."/>
            <person name="de la Bastide M."/>
            <person name="Spiegel L."/>
            <person name="Nascimento L."/>
            <person name="Zutavern T."/>
            <person name="O'Shaughnessy A."/>
            <person name="Dike S."/>
            <person name="Dedhia N."/>
            <person name="Preston R."/>
            <person name="Balija V."/>
            <person name="McCombie W.R."/>
            <person name="Chow T."/>
            <person name="Chen H."/>
            <person name="Chung M."/>
            <person name="Chen C."/>
            <person name="Shaw J."/>
            <person name="Wu H."/>
            <person name="Hsiao K."/>
            <person name="Chao Y."/>
            <person name="Chu M."/>
            <person name="Cheng C."/>
            <person name="Hour A."/>
            <person name="Lee P."/>
            <person name="Lin S."/>
            <person name="Lin Y."/>
            <person name="Liou J."/>
            <person name="Liu S."/>
            <person name="Hsing Y."/>
            <person name="Raghuvanshi S."/>
            <person name="Mohanty A."/>
            <person name="Bharti A.K."/>
            <person name="Gaur A."/>
            <person name="Gupta V."/>
            <person name="Kumar D."/>
            <person name="Ravi V."/>
            <person name="Vij S."/>
            <person name="Kapur A."/>
            <person name="Khurana P."/>
            <person name="Khurana P."/>
            <person name="Khurana J.P."/>
            <person name="Tyagi A.K."/>
            <person name="Gaikwad K."/>
            <person name="Singh A."/>
            <person name="Dalal V."/>
            <person name="Srivastava S."/>
            <person name="Dixit A."/>
            <person name="Pal A.K."/>
            <person name="Ghazi I.A."/>
            <person name="Yadav M."/>
            <person name="Pandit A."/>
            <person name="Bhargava A."/>
            <person name="Sureshbabu K."/>
            <person name="Batra K."/>
            <person name="Sharma T.R."/>
            <person name="Mohapatra T."/>
            <person name="Singh N.K."/>
            <person name="Messing J."/>
            <person name="Nelson A.B."/>
            <person name="Fuks G."/>
            <person name="Kavchok S."/>
            <person name="Keizer G."/>
            <person name="Linton E."/>
            <person name="Llaca V."/>
            <person name="Song R."/>
            <person name="Tanyolac B."/>
            <person name="Young S."/>
            <person name="Ho-Il K."/>
            <person name="Hahn J.H."/>
            <person name="Sangsakoo G."/>
            <person name="Vanavichit A."/>
            <person name="de Mattos Luiz.A.T."/>
            <person name="Zimmer P.D."/>
            <person name="Malone G."/>
            <person name="Dellagostin O."/>
            <person name="de Oliveira A.C."/>
            <person name="Bevan M."/>
            <person name="Bancroft I."/>
            <person name="Minx P."/>
            <person name="Cordum H."/>
            <person name="Wilson R."/>
            <person name="Cheng Z."/>
            <person name="Jin W."/>
            <person name="Jiang J."/>
            <person name="Leong S.A."/>
            <person name="Iwama H."/>
            <person name="Gojobori T."/>
            <person name="Itoh T."/>
            <person name="Niimura Y."/>
            <person name="Fujii Y."/>
            <person name="Habara T."/>
            <person name="Sakai H."/>
            <person name="Sato Y."/>
            <person name="Wilson G."/>
            <person name="Kumar K."/>
            <person name="McCouch S."/>
            <person name="Juretic N."/>
            <person name="Hoen D."/>
            <person name="Wright S."/>
            <person name="Bruskiewich R."/>
            <person name="Bureau T."/>
            <person name="Miyao A."/>
            <person name="Hirochika H."/>
            <person name="Nishikawa T."/>
            <person name="Kadowaki K."/>
            <person name="Sugiura M."/>
            <person name="Burr B."/>
            <person name="Sasaki T."/>
        </authorList>
    </citation>
    <scope>NUCLEOTIDE SEQUENCE [LARGE SCALE GENOMIC DNA]</scope>
    <source>
        <strain evidence="2">cv. Nipponbare</strain>
    </source>
</reference>
<protein>
    <submittedName>
        <fullName evidence="1">Uncharacterized protein</fullName>
    </submittedName>
</protein>
<name>Q6EPP3_ORYSJ</name>
<organism evidence="1 2">
    <name type="scientific">Oryza sativa subsp. japonica</name>
    <name type="common">Rice</name>
    <dbReference type="NCBI Taxonomy" id="39947"/>
    <lineage>
        <taxon>Eukaryota</taxon>
        <taxon>Viridiplantae</taxon>
        <taxon>Streptophyta</taxon>
        <taxon>Embryophyta</taxon>
        <taxon>Tracheophyta</taxon>
        <taxon>Spermatophyta</taxon>
        <taxon>Magnoliopsida</taxon>
        <taxon>Liliopsida</taxon>
        <taxon>Poales</taxon>
        <taxon>Poaceae</taxon>
        <taxon>BOP clade</taxon>
        <taxon>Oryzoideae</taxon>
        <taxon>Oryzeae</taxon>
        <taxon>Oryzinae</taxon>
        <taxon>Oryza</taxon>
        <taxon>Oryza sativa</taxon>
    </lineage>
</organism>
<accession>Q6EPP3</accession>
<reference evidence="2" key="2">
    <citation type="journal article" date="2008" name="Nucleic Acids Res.">
        <title>The rice annotation project database (RAP-DB): 2008 update.</title>
        <authorList>
            <consortium name="The rice annotation project (RAP)"/>
        </authorList>
    </citation>
    <scope>GENOME REANNOTATION</scope>
    <source>
        <strain evidence="2">cv. Nipponbare</strain>
    </source>
</reference>
<sequence length="76" mass="8552">MVLVEFSCTSHHPHACTRSCFYFGTLPWNYWVSIGVRDREDVTTREDEILALRAATLLPSIAVGATVRRGVQMKAI</sequence>